<protein>
    <submittedName>
        <fullName evidence="1">Uncharacterized protein</fullName>
    </submittedName>
</protein>
<accession>A0ABX0L3Z7</accession>
<evidence type="ECO:0000313" key="1">
    <source>
        <dbReference type="EMBL" id="NHR04362.1"/>
    </source>
</evidence>
<reference evidence="1 2" key="1">
    <citation type="submission" date="2020-03" db="EMBL/GenBank/DDBJ databases">
        <title>Draft genome sequence of environmentally isolated cultures.</title>
        <authorList>
            <person name="Wilson H.S."/>
            <person name="De Leon M.E."/>
        </authorList>
    </citation>
    <scope>NUCLEOTIDE SEQUENCE [LARGE SCALE GENOMIC DNA]</scope>
    <source>
        <strain evidence="1 2">HSC-31F16</strain>
    </source>
</reference>
<proteinExistence type="predicted"/>
<gene>
    <name evidence="1" type="ORF">HA052_04050</name>
</gene>
<dbReference type="EMBL" id="JAAOMA010000004">
    <property type="protein sequence ID" value="NHR04362.1"/>
    <property type="molecule type" value="Genomic_DNA"/>
</dbReference>
<keyword evidence="2" id="KW-1185">Reference proteome</keyword>
<organism evidence="1 2">
    <name type="scientific">Chromobacterium fluminis</name>
    <dbReference type="NCBI Taxonomy" id="3044269"/>
    <lineage>
        <taxon>Bacteria</taxon>
        <taxon>Pseudomonadati</taxon>
        <taxon>Pseudomonadota</taxon>
        <taxon>Betaproteobacteria</taxon>
        <taxon>Neisseriales</taxon>
        <taxon>Chromobacteriaceae</taxon>
        <taxon>Chromobacterium</taxon>
    </lineage>
</organism>
<dbReference type="Proteomes" id="UP001515641">
    <property type="component" value="Unassembled WGS sequence"/>
</dbReference>
<comment type="caution">
    <text evidence="1">The sequence shown here is derived from an EMBL/GenBank/DDBJ whole genome shotgun (WGS) entry which is preliminary data.</text>
</comment>
<name>A0ABX0L3Z7_9NEIS</name>
<evidence type="ECO:0000313" key="2">
    <source>
        <dbReference type="Proteomes" id="UP001515641"/>
    </source>
</evidence>
<dbReference type="RefSeq" id="WP_166450881.1">
    <property type="nucleotide sequence ID" value="NZ_JAAOMA010000004.1"/>
</dbReference>
<sequence>MTTHTNFPHRVGVTCAFYLMEKLPICKLELSRTERALIGALLPFLDSKDFALPITITTRKKLGNLAQLGRSALYETLRSLEQRKLIERQQGNSIRFTQTAIAMLAVTDKEGSTKHAPADDGAKFFRIGRFRIPTGCMKLVSAGVSAEQIVRLMKVAKQYGKKLQDIVQERWKIFSKYSGDVLFRVAYASISGKLSNAKSDSPDHKRDDFSKLPILMKKLLLDWAERGLTLPDRYLRFQKIEGIWWVETNSKQNSRRERLTIEMLNTIVIDMRKSVSLTIPPGSEVDLSRIFGGHGKFVVLSYEGMIVNMRSMDSGEKLEVSIHQLFEHARVSNRTLLDVLTNTGSSSGDVSEVASLSRDAVQLAIGDVLEADGAATAKVDSIEGESITLRILEGVDAGRTICVSLMKLLKKTFTRIPAEEWGGAVD</sequence>